<comment type="caution">
    <text evidence="3">The sequence shown here is derived from an EMBL/GenBank/DDBJ whole genome shotgun (WGS) entry which is preliminary data.</text>
</comment>
<dbReference type="AlphaFoldDB" id="A0AAN6Y3W0"/>
<dbReference type="Proteomes" id="UP001301769">
    <property type="component" value="Unassembled WGS sequence"/>
</dbReference>
<keyword evidence="2" id="KW-0472">Membrane</keyword>
<keyword evidence="2" id="KW-0812">Transmembrane</keyword>
<evidence type="ECO:0000313" key="4">
    <source>
        <dbReference type="Proteomes" id="UP001301769"/>
    </source>
</evidence>
<reference evidence="3" key="2">
    <citation type="submission" date="2023-05" db="EMBL/GenBank/DDBJ databases">
        <authorList>
            <consortium name="Lawrence Berkeley National Laboratory"/>
            <person name="Steindorff A."/>
            <person name="Hensen N."/>
            <person name="Bonometti L."/>
            <person name="Westerberg I."/>
            <person name="Brannstrom I.O."/>
            <person name="Guillou S."/>
            <person name="Cros-Aarteil S."/>
            <person name="Calhoun S."/>
            <person name="Haridas S."/>
            <person name="Kuo A."/>
            <person name="Mondo S."/>
            <person name="Pangilinan J."/>
            <person name="Riley R."/>
            <person name="Labutti K."/>
            <person name="Andreopoulos B."/>
            <person name="Lipzen A."/>
            <person name="Chen C."/>
            <person name="Yanf M."/>
            <person name="Daum C."/>
            <person name="Ng V."/>
            <person name="Clum A."/>
            <person name="Ohm R."/>
            <person name="Martin F."/>
            <person name="Silar P."/>
            <person name="Natvig D."/>
            <person name="Lalanne C."/>
            <person name="Gautier V."/>
            <person name="Ament-Velasquez S.L."/>
            <person name="Kruys A."/>
            <person name="Hutchinson M.I."/>
            <person name="Powell A.J."/>
            <person name="Barry K."/>
            <person name="Miller A.N."/>
            <person name="Grigoriev I.V."/>
            <person name="Debuchy R."/>
            <person name="Gladieux P."/>
            <person name="Thoren M.H."/>
            <person name="Johannesson H."/>
        </authorList>
    </citation>
    <scope>NUCLEOTIDE SEQUENCE</scope>
    <source>
        <strain evidence="3">PSN293</strain>
    </source>
</reference>
<proteinExistence type="predicted"/>
<name>A0AAN6Y3W0_9PEZI</name>
<dbReference type="EMBL" id="MU858164">
    <property type="protein sequence ID" value="KAK4210830.1"/>
    <property type="molecule type" value="Genomic_DNA"/>
</dbReference>
<keyword evidence="4" id="KW-1185">Reference proteome</keyword>
<protein>
    <submittedName>
        <fullName evidence="3">Uncharacterized protein</fullName>
    </submittedName>
</protein>
<evidence type="ECO:0000313" key="3">
    <source>
        <dbReference type="EMBL" id="KAK4210830.1"/>
    </source>
</evidence>
<evidence type="ECO:0000256" key="2">
    <source>
        <dbReference type="SAM" id="Phobius"/>
    </source>
</evidence>
<feature type="transmembrane region" description="Helical" evidence="2">
    <location>
        <begin position="126"/>
        <end position="144"/>
    </location>
</feature>
<keyword evidence="2" id="KW-1133">Transmembrane helix</keyword>
<feature type="region of interest" description="Disordered" evidence="1">
    <location>
        <begin position="69"/>
        <end position="88"/>
    </location>
</feature>
<evidence type="ECO:0000256" key="1">
    <source>
        <dbReference type="SAM" id="MobiDB-lite"/>
    </source>
</evidence>
<accession>A0AAN6Y3W0</accession>
<organism evidence="3 4">
    <name type="scientific">Rhypophila decipiens</name>
    <dbReference type="NCBI Taxonomy" id="261697"/>
    <lineage>
        <taxon>Eukaryota</taxon>
        <taxon>Fungi</taxon>
        <taxon>Dikarya</taxon>
        <taxon>Ascomycota</taxon>
        <taxon>Pezizomycotina</taxon>
        <taxon>Sordariomycetes</taxon>
        <taxon>Sordariomycetidae</taxon>
        <taxon>Sordariales</taxon>
        <taxon>Naviculisporaceae</taxon>
        <taxon>Rhypophila</taxon>
    </lineage>
</organism>
<reference evidence="3" key="1">
    <citation type="journal article" date="2023" name="Mol. Phylogenet. Evol.">
        <title>Genome-scale phylogeny and comparative genomics of the fungal order Sordariales.</title>
        <authorList>
            <person name="Hensen N."/>
            <person name="Bonometti L."/>
            <person name="Westerberg I."/>
            <person name="Brannstrom I.O."/>
            <person name="Guillou S."/>
            <person name="Cros-Aarteil S."/>
            <person name="Calhoun S."/>
            <person name="Haridas S."/>
            <person name="Kuo A."/>
            <person name="Mondo S."/>
            <person name="Pangilinan J."/>
            <person name="Riley R."/>
            <person name="LaButti K."/>
            <person name="Andreopoulos B."/>
            <person name="Lipzen A."/>
            <person name="Chen C."/>
            <person name="Yan M."/>
            <person name="Daum C."/>
            <person name="Ng V."/>
            <person name="Clum A."/>
            <person name="Steindorff A."/>
            <person name="Ohm R.A."/>
            <person name="Martin F."/>
            <person name="Silar P."/>
            <person name="Natvig D.O."/>
            <person name="Lalanne C."/>
            <person name="Gautier V."/>
            <person name="Ament-Velasquez S.L."/>
            <person name="Kruys A."/>
            <person name="Hutchinson M.I."/>
            <person name="Powell A.J."/>
            <person name="Barry K."/>
            <person name="Miller A.N."/>
            <person name="Grigoriev I.V."/>
            <person name="Debuchy R."/>
            <person name="Gladieux P."/>
            <person name="Hiltunen Thoren M."/>
            <person name="Johannesson H."/>
        </authorList>
    </citation>
    <scope>NUCLEOTIDE SEQUENCE</scope>
    <source>
        <strain evidence="3">PSN293</strain>
    </source>
</reference>
<sequence>MVKGVSGDYLTDEYLCLRTYASHLVTTSVKPNSAESSTFKLDRHSSASIIASLSRRVFSSPKPDHISGPRATMSYSNVRPSPSSPRRQPWFEIDEPEMEPVQWHDVAVSAIVSATLVILLGGNSLMLGLVLSVVVVHFLVMLLLGGSERARANRYGHVLTSSSDIVRNIGQPTAPFMALAYHIVRPNYRLTDVVFGEHVGICSDHQP</sequence>
<gene>
    <name evidence="3" type="ORF">QBC37DRAFT_26966</name>
</gene>